<evidence type="ECO:0000313" key="7">
    <source>
        <dbReference type="Proteomes" id="UP001200537"/>
    </source>
</evidence>
<name>A0AAJ1BAC5_9ACTO</name>
<evidence type="ECO:0000256" key="3">
    <source>
        <dbReference type="ARBA" id="ARBA00023163"/>
    </source>
</evidence>
<dbReference type="AlphaFoldDB" id="A0AAJ1BAC5"/>
<feature type="DNA-binding region" description="H-T-H motif" evidence="4">
    <location>
        <begin position="36"/>
        <end position="55"/>
    </location>
</feature>
<dbReference type="PANTHER" id="PTHR30055:SF234">
    <property type="entry name" value="HTH-TYPE TRANSCRIPTIONAL REGULATOR BETI"/>
    <property type="match status" value="1"/>
</dbReference>
<dbReference type="InterPro" id="IPR050109">
    <property type="entry name" value="HTH-type_TetR-like_transc_reg"/>
</dbReference>
<reference evidence="6" key="1">
    <citation type="submission" date="2022-01" db="EMBL/GenBank/DDBJ databases">
        <title>Collection of gut derived symbiotic bacterial strains cultured from healthy donors.</title>
        <authorList>
            <person name="Lin H."/>
            <person name="Kohout C."/>
            <person name="Waligurski E."/>
            <person name="Pamer E.G."/>
        </authorList>
    </citation>
    <scope>NUCLEOTIDE SEQUENCE</scope>
    <source>
        <strain evidence="6">DFI.7.46</strain>
    </source>
</reference>
<dbReference type="GO" id="GO:0000976">
    <property type="term" value="F:transcription cis-regulatory region binding"/>
    <property type="evidence" value="ECO:0007669"/>
    <property type="project" value="TreeGrafter"/>
</dbReference>
<dbReference type="InterPro" id="IPR009057">
    <property type="entry name" value="Homeodomain-like_sf"/>
</dbReference>
<dbReference type="Gene3D" id="1.10.357.10">
    <property type="entry name" value="Tetracycline Repressor, domain 2"/>
    <property type="match status" value="1"/>
</dbReference>
<dbReference type="Pfam" id="PF00440">
    <property type="entry name" value="TetR_N"/>
    <property type="match status" value="1"/>
</dbReference>
<accession>A0AAJ1BAC5</accession>
<protein>
    <submittedName>
        <fullName evidence="6">TetR/AcrR family transcriptional regulator</fullName>
    </submittedName>
</protein>
<dbReference type="InterPro" id="IPR001647">
    <property type="entry name" value="HTH_TetR"/>
</dbReference>
<dbReference type="SUPFAM" id="SSF46689">
    <property type="entry name" value="Homeodomain-like"/>
    <property type="match status" value="1"/>
</dbReference>
<keyword evidence="1" id="KW-0805">Transcription regulation</keyword>
<evidence type="ECO:0000256" key="4">
    <source>
        <dbReference type="PROSITE-ProRule" id="PRU00335"/>
    </source>
</evidence>
<evidence type="ECO:0000313" key="6">
    <source>
        <dbReference type="EMBL" id="MCG4617089.1"/>
    </source>
</evidence>
<dbReference type="SUPFAM" id="SSF48498">
    <property type="entry name" value="Tetracyclin repressor-like, C-terminal domain"/>
    <property type="match status" value="1"/>
</dbReference>
<dbReference type="EMBL" id="JAKNHJ010000002">
    <property type="protein sequence ID" value="MCG4617089.1"/>
    <property type="molecule type" value="Genomic_DNA"/>
</dbReference>
<evidence type="ECO:0000256" key="2">
    <source>
        <dbReference type="ARBA" id="ARBA00023125"/>
    </source>
</evidence>
<evidence type="ECO:0000259" key="5">
    <source>
        <dbReference type="PROSITE" id="PS50977"/>
    </source>
</evidence>
<dbReference type="PROSITE" id="PS50977">
    <property type="entry name" value="HTH_TETR_2"/>
    <property type="match status" value="1"/>
</dbReference>
<sequence>MEWAMQRFQQLDPKRARRIIDAAVSEFAEKGYEAANTNQIAKAAGISVGSLFQYFKTKENLFRYVINLGVGIIETDIGQILEDEISGREKLHKLMLLTVNSCEQYPEYQQLYHEITATGNRDLTLDIARELESYSAAGLVKLIKQGQERGEIRTDLPAEVLAFTVDNTMVMMQYSLSTPYFKGRAQLYQMAPAKEFAEQMTEILWSTLEKRQ</sequence>
<keyword evidence="2 4" id="KW-0238">DNA-binding</keyword>
<evidence type="ECO:0000256" key="1">
    <source>
        <dbReference type="ARBA" id="ARBA00023015"/>
    </source>
</evidence>
<dbReference type="PRINTS" id="PR00455">
    <property type="entry name" value="HTHTETR"/>
</dbReference>
<dbReference type="Proteomes" id="UP001200537">
    <property type="component" value="Unassembled WGS sequence"/>
</dbReference>
<gene>
    <name evidence="6" type="ORF">L0M99_01075</name>
</gene>
<feature type="domain" description="HTH tetR-type" evidence="5">
    <location>
        <begin position="13"/>
        <end position="73"/>
    </location>
</feature>
<dbReference type="GO" id="GO:0003700">
    <property type="term" value="F:DNA-binding transcription factor activity"/>
    <property type="evidence" value="ECO:0007669"/>
    <property type="project" value="TreeGrafter"/>
</dbReference>
<organism evidence="6 7">
    <name type="scientific">Varibaculum cambriense</name>
    <dbReference type="NCBI Taxonomy" id="184870"/>
    <lineage>
        <taxon>Bacteria</taxon>
        <taxon>Bacillati</taxon>
        <taxon>Actinomycetota</taxon>
        <taxon>Actinomycetes</taxon>
        <taxon>Actinomycetales</taxon>
        <taxon>Actinomycetaceae</taxon>
        <taxon>Varibaculum</taxon>
    </lineage>
</organism>
<dbReference type="InterPro" id="IPR036271">
    <property type="entry name" value="Tet_transcr_reg_TetR-rel_C_sf"/>
</dbReference>
<proteinExistence type="predicted"/>
<comment type="caution">
    <text evidence="6">The sequence shown here is derived from an EMBL/GenBank/DDBJ whole genome shotgun (WGS) entry which is preliminary data.</text>
</comment>
<dbReference type="RefSeq" id="WP_024059494.1">
    <property type="nucleotide sequence ID" value="NZ_JAGZVZ010000004.1"/>
</dbReference>
<dbReference type="PANTHER" id="PTHR30055">
    <property type="entry name" value="HTH-TYPE TRANSCRIPTIONAL REGULATOR RUTR"/>
    <property type="match status" value="1"/>
</dbReference>
<keyword evidence="3" id="KW-0804">Transcription</keyword>